<evidence type="ECO:0000256" key="5">
    <source>
        <dbReference type="ARBA" id="ARBA00023163"/>
    </source>
</evidence>
<dbReference type="OMA" id="PHIMPRD"/>
<accession>A0A3Q3AGP7</accession>
<dbReference type="InterPro" id="IPR017855">
    <property type="entry name" value="SMAD-like_dom_sf"/>
</dbReference>
<dbReference type="InterPro" id="IPR036578">
    <property type="entry name" value="SMAD_MH1_sf"/>
</dbReference>
<sequence length="521" mass="57051">MFKSRRSGLVRRLWRSRLVTESDGRDGSRRGEGGRGGPCGRHSGKLHRHEQRSVTRSEPAPRLAAEAGDVTESAEREEEEEEEEEEEQAEDDRGAMCVPERGGGGGGGGGGGFGLEQEGDSRTVTCCPFGDWALRRRSPYWAPRKDGGGGPCQCAPRRAGPEEELASAAHAFLKRLKESSLDALARAVDTRGGMSSECVVVPGAELRVCAHHVSPQHLTCKLFRWSDLPLSARLKALCHCQSFGAAESAKVCCNPYHYSRLCGPESPPPPYSLSQSDEHKLLDPALSYTETAPPLLSGPPHIMPRDYTDTGTSIDSSTTSGHRSHWCSVAYWEQRTRVGRLYPAHEPSLSIFYDLPQGTGLCLGQLHANAYHRCCDNPGSHGAVALHRHHSHGGGGHSSSSSIQQIRSKIGYGIVLSREPDGVWVYNRSQHPVFVHSPTLDPPGSRGLSVKRVMSGFSLKVFDYECSSWMTEHGVKPDTEEGPWDPHSVQISFAKGWGPCYSRQFITSCPCWLEVLLNNHR</sequence>
<dbReference type="GeneTree" id="ENSGT00940000158146"/>
<dbReference type="PANTHER" id="PTHR13703:SF28">
    <property type="entry name" value="MOTHERS AGAINST DECAPENTAPLEGIC HOMOLOG 6"/>
    <property type="match status" value="1"/>
</dbReference>
<evidence type="ECO:0000256" key="6">
    <source>
        <dbReference type="ARBA" id="ARBA00023242"/>
    </source>
</evidence>
<comment type="subcellular location">
    <subcellularLocation>
        <location evidence="7">Cytoplasm</location>
    </subcellularLocation>
    <subcellularLocation>
        <location evidence="7">Nucleus</location>
    </subcellularLocation>
</comment>
<keyword evidence="5 7" id="KW-0804">Transcription</keyword>
<feature type="region of interest" description="Disordered" evidence="8">
    <location>
        <begin position="15"/>
        <end position="114"/>
    </location>
</feature>
<reference evidence="11" key="1">
    <citation type="submission" date="2025-08" db="UniProtKB">
        <authorList>
            <consortium name="Ensembl"/>
        </authorList>
    </citation>
    <scope>IDENTIFICATION</scope>
</reference>
<evidence type="ECO:0000256" key="7">
    <source>
        <dbReference type="RuleBase" id="RU361195"/>
    </source>
</evidence>
<reference evidence="11" key="2">
    <citation type="submission" date="2025-09" db="UniProtKB">
        <authorList>
            <consortium name="Ensembl"/>
        </authorList>
    </citation>
    <scope>IDENTIFICATION</scope>
</reference>
<dbReference type="RefSeq" id="XP_017275149.1">
    <property type="nucleotide sequence ID" value="XM_017419660.3"/>
</dbReference>
<feature type="domain" description="MH2" evidence="10">
    <location>
        <begin position="326"/>
        <end position="521"/>
    </location>
</feature>
<dbReference type="GO" id="GO:0009653">
    <property type="term" value="P:anatomical structure morphogenesis"/>
    <property type="evidence" value="ECO:0007669"/>
    <property type="project" value="TreeGrafter"/>
</dbReference>
<feature type="compositionally biased region" description="Gly residues" evidence="8">
    <location>
        <begin position="101"/>
        <end position="114"/>
    </location>
</feature>
<evidence type="ECO:0000256" key="3">
    <source>
        <dbReference type="ARBA" id="ARBA00022833"/>
    </source>
</evidence>
<dbReference type="PANTHER" id="PTHR13703">
    <property type="entry name" value="SMAD"/>
    <property type="match status" value="1"/>
</dbReference>
<comment type="similarity">
    <text evidence="1 7">Belongs to the dwarfin/SMAD family.</text>
</comment>
<dbReference type="InterPro" id="IPR013019">
    <property type="entry name" value="MAD_homology_MH1"/>
</dbReference>
<name>A0A3Q3AGP7_KRYMA</name>
<dbReference type="InterPro" id="IPR008984">
    <property type="entry name" value="SMAD_FHA_dom_sf"/>
</dbReference>
<keyword evidence="6 7" id="KW-0539">Nucleus</keyword>
<evidence type="ECO:0000256" key="2">
    <source>
        <dbReference type="ARBA" id="ARBA00022723"/>
    </source>
</evidence>
<dbReference type="GO" id="GO:0046872">
    <property type="term" value="F:metal ion binding"/>
    <property type="evidence" value="ECO:0007669"/>
    <property type="project" value="UniProtKB-KW"/>
</dbReference>
<dbReference type="SMART" id="SM00523">
    <property type="entry name" value="DWA"/>
    <property type="match status" value="1"/>
</dbReference>
<dbReference type="GO" id="GO:0140416">
    <property type="term" value="F:transcription regulator inhibitor activity"/>
    <property type="evidence" value="ECO:0007669"/>
    <property type="project" value="TreeGrafter"/>
</dbReference>
<dbReference type="Pfam" id="PF03166">
    <property type="entry name" value="MH2"/>
    <property type="match status" value="2"/>
</dbReference>
<dbReference type="GO" id="GO:0006357">
    <property type="term" value="P:regulation of transcription by RNA polymerase II"/>
    <property type="evidence" value="ECO:0007669"/>
    <property type="project" value="TreeGrafter"/>
</dbReference>
<dbReference type="SMART" id="SM00524">
    <property type="entry name" value="DWB"/>
    <property type="match status" value="1"/>
</dbReference>
<evidence type="ECO:0000313" key="11">
    <source>
        <dbReference type="Ensembl" id="ENSKMAP00000015813.1"/>
    </source>
</evidence>
<evidence type="ECO:0000256" key="1">
    <source>
        <dbReference type="ARBA" id="ARBA00005545"/>
    </source>
</evidence>
<dbReference type="PROSITE" id="PS51075">
    <property type="entry name" value="MH1"/>
    <property type="match status" value="1"/>
</dbReference>
<feature type="domain" description="MH1" evidence="9">
    <location>
        <begin position="135"/>
        <end position="267"/>
    </location>
</feature>
<keyword evidence="4 7" id="KW-0805">Transcription regulation</keyword>
<dbReference type="Gene3D" id="3.90.520.10">
    <property type="entry name" value="SMAD MH1 domain"/>
    <property type="match status" value="1"/>
</dbReference>
<evidence type="ECO:0000313" key="12">
    <source>
        <dbReference type="Proteomes" id="UP000264800"/>
    </source>
</evidence>
<keyword evidence="7" id="KW-0963">Cytoplasm</keyword>
<evidence type="ECO:0000256" key="8">
    <source>
        <dbReference type="SAM" id="MobiDB-lite"/>
    </source>
</evidence>
<dbReference type="PROSITE" id="PS51076">
    <property type="entry name" value="MH2"/>
    <property type="match status" value="1"/>
</dbReference>
<dbReference type="GO" id="GO:0005737">
    <property type="term" value="C:cytoplasm"/>
    <property type="evidence" value="ECO:0007669"/>
    <property type="project" value="UniProtKB-SubCell"/>
</dbReference>
<proteinExistence type="inferred from homology"/>
<dbReference type="Pfam" id="PF03165">
    <property type="entry name" value="MH1"/>
    <property type="match status" value="1"/>
</dbReference>
<feature type="compositionally biased region" description="Basic and acidic residues" evidence="8">
    <location>
        <begin position="18"/>
        <end position="33"/>
    </location>
</feature>
<keyword evidence="12" id="KW-1185">Reference proteome</keyword>
<keyword evidence="3" id="KW-0862">Zinc</keyword>
<dbReference type="InterPro" id="IPR001132">
    <property type="entry name" value="SMAD_dom_Dwarfin-type"/>
</dbReference>
<organism evidence="11 12">
    <name type="scientific">Kryptolebias marmoratus</name>
    <name type="common">Mangrove killifish</name>
    <name type="synonym">Rivulus marmoratus</name>
    <dbReference type="NCBI Taxonomy" id="37003"/>
    <lineage>
        <taxon>Eukaryota</taxon>
        <taxon>Metazoa</taxon>
        <taxon>Chordata</taxon>
        <taxon>Craniata</taxon>
        <taxon>Vertebrata</taxon>
        <taxon>Euteleostomi</taxon>
        <taxon>Actinopterygii</taxon>
        <taxon>Neopterygii</taxon>
        <taxon>Teleostei</taxon>
        <taxon>Neoteleostei</taxon>
        <taxon>Acanthomorphata</taxon>
        <taxon>Ovalentaria</taxon>
        <taxon>Atherinomorphae</taxon>
        <taxon>Cyprinodontiformes</taxon>
        <taxon>Rivulidae</taxon>
        <taxon>Kryptolebias</taxon>
    </lineage>
</organism>
<dbReference type="InterPro" id="IPR013790">
    <property type="entry name" value="Dwarfin"/>
</dbReference>
<dbReference type="OrthoDB" id="5946219at2759"/>
<dbReference type="SUPFAM" id="SSF56366">
    <property type="entry name" value="SMAD MH1 domain"/>
    <property type="match status" value="1"/>
</dbReference>
<evidence type="ECO:0000259" key="9">
    <source>
        <dbReference type="PROSITE" id="PS51075"/>
    </source>
</evidence>
<dbReference type="GO" id="GO:0071144">
    <property type="term" value="C:heteromeric SMAD protein complex"/>
    <property type="evidence" value="ECO:0007669"/>
    <property type="project" value="TreeGrafter"/>
</dbReference>
<dbReference type="GO" id="GO:0070411">
    <property type="term" value="F:I-SMAD binding"/>
    <property type="evidence" value="ECO:0007669"/>
    <property type="project" value="TreeGrafter"/>
</dbReference>
<dbReference type="Gene3D" id="2.60.200.10">
    <property type="match status" value="1"/>
</dbReference>
<dbReference type="GO" id="GO:0030154">
    <property type="term" value="P:cell differentiation"/>
    <property type="evidence" value="ECO:0007669"/>
    <property type="project" value="TreeGrafter"/>
</dbReference>
<protein>
    <recommendedName>
        <fullName evidence="7">Mothers against decapentaplegic homolog</fullName>
        <shortName evidence="7">MAD homolog</shortName>
        <shortName evidence="7">Mothers against DPP homolog</shortName>
    </recommendedName>
    <alternativeName>
        <fullName evidence="7">SMAD family member</fullName>
    </alternativeName>
</protein>
<dbReference type="GeneID" id="108237920"/>
<evidence type="ECO:0000259" key="10">
    <source>
        <dbReference type="PROSITE" id="PS51076"/>
    </source>
</evidence>
<evidence type="ECO:0000256" key="4">
    <source>
        <dbReference type="ARBA" id="ARBA00023015"/>
    </source>
</evidence>
<dbReference type="Proteomes" id="UP000264800">
    <property type="component" value="Unplaced"/>
</dbReference>
<keyword evidence="2" id="KW-0479">Metal-binding</keyword>
<dbReference type="Ensembl" id="ENSKMAT00000016040.1">
    <property type="protein sequence ID" value="ENSKMAP00000015813.1"/>
    <property type="gene ID" value="ENSKMAG00000011817.1"/>
</dbReference>
<feature type="compositionally biased region" description="Acidic residues" evidence="8">
    <location>
        <begin position="75"/>
        <end position="90"/>
    </location>
</feature>
<dbReference type="AlphaFoldDB" id="A0A3Q3AGP7"/>
<dbReference type="InterPro" id="IPR003619">
    <property type="entry name" value="MAD_homology1_Dwarfin-type"/>
</dbReference>
<dbReference type="GO" id="GO:0060395">
    <property type="term" value="P:SMAD protein signal transduction"/>
    <property type="evidence" value="ECO:0007669"/>
    <property type="project" value="TreeGrafter"/>
</dbReference>
<dbReference type="STRING" id="37003.ENSKMAP00000015813"/>
<dbReference type="SUPFAM" id="SSF49879">
    <property type="entry name" value="SMAD/FHA domain"/>
    <property type="match status" value="1"/>
</dbReference>
<dbReference type="KEGG" id="kmr:108237920"/>